<comment type="caution">
    <text evidence="2">The sequence shown here is derived from an EMBL/GenBank/DDBJ whole genome shotgun (WGS) entry which is preliminary data.</text>
</comment>
<dbReference type="Proteomes" id="UP001596524">
    <property type="component" value="Unassembled WGS sequence"/>
</dbReference>
<dbReference type="SUPFAM" id="SSF63411">
    <property type="entry name" value="LuxS/MPP-like metallohydrolase"/>
    <property type="match status" value="2"/>
</dbReference>
<evidence type="ECO:0000313" key="3">
    <source>
        <dbReference type="Proteomes" id="UP001596524"/>
    </source>
</evidence>
<feature type="transmembrane region" description="Helical" evidence="1">
    <location>
        <begin position="525"/>
        <end position="544"/>
    </location>
</feature>
<proteinExistence type="predicted"/>
<sequence length="548" mass="58658">MRETVVDGVRTMWVDSGRPTLLATLMFRAGRADEVLTTAGWLHLLEHLALHGLHRGSLAVNGSVSTLETTFTFHGPAEQVVTALAEVTRRLTSPDMAELDRERRVLAAEASTRGGPVHRAFGQRYGARGPGLAAYDDVALGRATPELLHGLARSVFVASNASLALDGPPPADLGLDLAEGDGVRSAPAAVPVEHPRTAYMEPVGLVLSGVVTRSAAHTFAAHMLEDALRRRLREQDGTSYAPYSLYEAVDADHALVLAGADVSPTTAPSLLGNVIDLTDALATHGPDPEALADVKAAARQAFTDPYNIGFLAHRAAAQALQGRPVEQLEDVLAEHDAIEVDTLVPALSELRDSLIVGAPPGTAPHRRLTLSEQPVVATPAKGTRSASWPADDHRLGVTDTMLTVGDSRHHYQYDLGDLAGYFTWDNGARRLVLHDGWGFTFVPTAWARGDEHVRRLDDLVKDDLHLPQPDETAPEPAERDHLAERLWRGLVRWSGGTTPALLIAAVVLLYPAALVLAVVGDLPGLPILATIAAVLVVKGVRVRVPREE</sequence>
<evidence type="ECO:0008006" key="4">
    <source>
        <dbReference type="Google" id="ProtNLM"/>
    </source>
</evidence>
<dbReference type="EMBL" id="JBHTCH010000017">
    <property type="protein sequence ID" value="MFC7361410.1"/>
    <property type="molecule type" value="Genomic_DNA"/>
</dbReference>
<gene>
    <name evidence="2" type="ORF">ACFQO6_14135</name>
</gene>
<dbReference type="InterPro" id="IPR011249">
    <property type="entry name" value="Metalloenz_LuxS/M16"/>
</dbReference>
<dbReference type="Gene3D" id="3.30.830.10">
    <property type="entry name" value="Metalloenzyme, LuxS/M16 peptidase-like"/>
    <property type="match status" value="2"/>
</dbReference>
<dbReference type="RefSeq" id="WP_255891001.1">
    <property type="nucleotide sequence ID" value="NZ_JAFMZM010000004.1"/>
</dbReference>
<name>A0ABW2N674_9ACTN</name>
<keyword evidence="1" id="KW-1133">Transmembrane helix</keyword>
<keyword evidence="1" id="KW-0812">Transmembrane</keyword>
<reference evidence="3" key="1">
    <citation type="journal article" date="2019" name="Int. J. Syst. Evol. Microbiol.">
        <title>The Global Catalogue of Microorganisms (GCM) 10K type strain sequencing project: providing services to taxonomists for standard genome sequencing and annotation.</title>
        <authorList>
            <consortium name="The Broad Institute Genomics Platform"/>
            <consortium name="The Broad Institute Genome Sequencing Center for Infectious Disease"/>
            <person name="Wu L."/>
            <person name="Ma J."/>
        </authorList>
    </citation>
    <scope>NUCLEOTIDE SEQUENCE [LARGE SCALE GENOMIC DNA]</scope>
    <source>
        <strain evidence="3">FCH27</strain>
    </source>
</reference>
<accession>A0ABW2N674</accession>
<keyword evidence="3" id="KW-1185">Reference proteome</keyword>
<keyword evidence="1" id="KW-0472">Membrane</keyword>
<protein>
    <recommendedName>
        <fullName evidence="4">Insulinase family protein</fullName>
    </recommendedName>
</protein>
<organism evidence="2 3">
    <name type="scientific">Nocardioides astragali</name>
    <dbReference type="NCBI Taxonomy" id="1776736"/>
    <lineage>
        <taxon>Bacteria</taxon>
        <taxon>Bacillati</taxon>
        <taxon>Actinomycetota</taxon>
        <taxon>Actinomycetes</taxon>
        <taxon>Propionibacteriales</taxon>
        <taxon>Nocardioidaceae</taxon>
        <taxon>Nocardioides</taxon>
    </lineage>
</organism>
<evidence type="ECO:0000313" key="2">
    <source>
        <dbReference type="EMBL" id="MFC7361410.1"/>
    </source>
</evidence>
<evidence type="ECO:0000256" key="1">
    <source>
        <dbReference type="SAM" id="Phobius"/>
    </source>
</evidence>
<feature type="transmembrane region" description="Helical" evidence="1">
    <location>
        <begin position="500"/>
        <end position="519"/>
    </location>
</feature>